<evidence type="ECO:0000313" key="3">
    <source>
        <dbReference type="EMBL" id="SDL00864.1"/>
    </source>
</evidence>
<dbReference type="NCBIfam" id="TIGR01643">
    <property type="entry name" value="YD_repeat_2x"/>
    <property type="match status" value="4"/>
</dbReference>
<keyword evidence="1" id="KW-0677">Repeat</keyword>
<feature type="domain" description="Hint" evidence="2">
    <location>
        <begin position="1760"/>
        <end position="1856"/>
    </location>
</feature>
<name>A0A1G9GJL1_9BACL</name>
<dbReference type="Pfam" id="PF05593">
    <property type="entry name" value="RHS_repeat"/>
    <property type="match status" value="1"/>
</dbReference>
<dbReference type="Pfam" id="PF07591">
    <property type="entry name" value="PT-HINT"/>
    <property type="match status" value="1"/>
</dbReference>
<dbReference type="RefSeq" id="WP_090719966.1">
    <property type="nucleotide sequence ID" value="NZ_CBCSKY010000002.1"/>
</dbReference>
<dbReference type="InterPro" id="IPR050708">
    <property type="entry name" value="T6SS_VgrG/RHS"/>
</dbReference>
<evidence type="ECO:0000256" key="1">
    <source>
        <dbReference type="ARBA" id="ARBA00022737"/>
    </source>
</evidence>
<dbReference type="EMBL" id="FNDX01000066">
    <property type="protein sequence ID" value="SDL00864.1"/>
    <property type="molecule type" value="Genomic_DNA"/>
</dbReference>
<dbReference type="SMART" id="SM00306">
    <property type="entry name" value="HintN"/>
    <property type="match status" value="1"/>
</dbReference>
<evidence type="ECO:0000259" key="2">
    <source>
        <dbReference type="SMART" id="SM00306"/>
    </source>
</evidence>
<dbReference type="PROSITE" id="PS50817">
    <property type="entry name" value="INTEIN_N_TER"/>
    <property type="match status" value="1"/>
</dbReference>
<dbReference type="Proteomes" id="UP000199050">
    <property type="component" value="Unassembled WGS sequence"/>
</dbReference>
<evidence type="ECO:0000313" key="4">
    <source>
        <dbReference type="Proteomes" id="UP000199050"/>
    </source>
</evidence>
<dbReference type="GO" id="GO:0016539">
    <property type="term" value="P:intein-mediated protein splicing"/>
    <property type="evidence" value="ECO:0007669"/>
    <property type="project" value="InterPro"/>
</dbReference>
<dbReference type="InterPro" id="IPR006530">
    <property type="entry name" value="YD"/>
</dbReference>
<dbReference type="OrthoDB" id="41445at2"/>
<dbReference type="Gene3D" id="2.180.10.10">
    <property type="entry name" value="RHS repeat-associated core"/>
    <property type="match status" value="3"/>
</dbReference>
<reference evidence="4" key="1">
    <citation type="submission" date="2016-10" db="EMBL/GenBank/DDBJ databases">
        <authorList>
            <person name="Varghese N."/>
            <person name="Submissions S."/>
        </authorList>
    </citation>
    <scope>NUCLEOTIDE SEQUENCE [LARGE SCALE GENOMIC DNA]</scope>
    <source>
        <strain evidence="4">CGMCC 1.11012</strain>
    </source>
</reference>
<keyword evidence="4" id="KW-1185">Reference proteome</keyword>
<dbReference type="InterPro" id="IPR003587">
    <property type="entry name" value="Hint_dom_N"/>
</dbReference>
<gene>
    <name evidence="3" type="ORF">SAMN05216192_1665</name>
</gene>
<dbReference type="Pfam" id="PF25023">
    <property type="entry name" value="TEN_YD-shell"/>
    <property type="match status" value="2"/>
</dbReference>
<dbReference type="STRING" id="1174501.SAMN05216192_1665"/>
<dbReference type="CDD" id="cd00081">
    <property type="entry name" value="Hint"/>
    <property type="match status" value="1"/>
</dbReference>
<dbReference type="InterPro" id="IPR006141">
    <property type="entry name" value="Intein_N"/>
</dbReference>
<organism evidence="3 4">
    <name type="scientific">Paenibacillus typhae</name>
    <dbReference type="NCBI Taxonomy" id="1174501"/>
    <lineage>
        <taxon>Bacteria</taxon>
        <taxon>Bacillati</taxon>
        <taxon>Bacillota</taxon>
        <taxon>Bacilli</taxon>
        <taxon>Bacillales</taxon>
        <taxon>Paenibacillaceae</taxon>
        <taxon>Paenibacillus</taxon>
    </lineage>
</organism>
<proteinExistence type="predicted"/>
<sequence>MKIKNLRLLIIILTISLVIPDFNGMFSFDEAAAEGKTVLKVIPSPPPTEAPAPTPPPVPPSVVLNVYDSNRESLPIVQTEPEYDFNAVEIDASKAPPKETQADRITKIKAKYATVGVVSNAKNRTVEPLKPLELTVEQVKMLMEQGASVEDVYEVAFLSSITLIDPFTLFLDKNKIKGSWDDFRKSISQRPESATEGVYGARESANNLLSPSVVANVYSVTDSVYNDSINLRVNNTMSVLDMNINSVINDYKMEVINQTAKPQYSDRSYSSELIDPSSGSLTWKDTQISLPGRDGLNLDIGVVFNSNQALLFDPYSGIYNYSGKKYDLGAGWSFRFPSIETSGGNMYYRDGEGAIYKIDFAATNSLEQYTHLKGYKGKDMQFMFDPNHTNFNGNTSVYYLEHSDKTREYFGGNDNSLLAIVDRFGNTITFKYSNFPTTQSNVVNLLSEITDSVGRTIRFQYDLINNYDLAKDQDSPEENLIVTVLNSAGQEDQRVTYTRKRIGFELHTVYTDGSFARYWIGTPSPVLTSITHQNGDKTKFGYSKGFNFYNTQYKTFNPWDSYTESNAYVQLNTVQYAHSQTQYKYSYVKRNYGPQGSIGTPRISERYDELLKSGAFIGAYNRLEYKESGSYDAYPTYYEEDKYPESYTYSATITQTDSSGRITTTELTHNGKGQLLSTDKKAANRERILEMNTSFHSVFTQSPTSSEHWEYSAAGIMGTVNRLYSETSYDEWGNVASATRPMLDSQRSNPAVKLKNTTTFTYEPNFHFLSSKSWYASESDTTPLSESYTYNAQGRMLTTTNAARETTTFTYENASDGSNRLYKMTSEKKAGGVTVAKNVITYGAETKYTYPTIEEAYSNIGQSNQQILKTTTVYDMSNGRVLEKRDGDQNKTIYSYDTAGRLRKETKPNRVNANGEIYSDTTEYNYYNQSSGSFDSVNTGTWILKVDSINTVTNLSNNNVVRTYANVLYNGLGLALLEEHWDENAGQWVFTQYHYDSDGRPVYSIDPAGNTQTVSYDDWGRPYRATNANGDVFVNQYSLVERKNTSYIEDKTTGAKLNFVEDTYDAWGNKISASTYKDWPTNTKKITEYYQYNLSGNVTGYTDPNQKLNEDGVTTSYAYDALGRLNTVKDALNQTTRYSYDGNGKISQVTIQEKNGSPQTLNTKKYNELGLLTTKQDSASKSESYMYNNLGQLKVKTDRNGSSFTYTYDEYGQLKKSVISGKINNVAQTQEISMIFGDGTPRKQTVQTRTNNAVTATQTLTVDSLGQVRANYSVAGGHSALMENQVDVVGRLKQVSDRYMLFYTNYQYNNQRLEKVQTDGSSTINGSASSNVQYEYLANNQVKSITYPTLTGGSILKTEYTRNMAMGWTESLSNKRGSYVLSSFTYSYDNNGNQLSVSESRNGGTKKTTNYTYDALNRLLSISKPDGSVTTYSYDLQGNRQTMSNTGGIILDNTEINYNYDLQNTLTSVTKGGVATSFQYYADGLRFMKTNGNTQTQVNYNFQGEVISEEKIVSGEFVEQANFVRGDRILVKKDRKKTKDYYYLYNGHGDVIQIVDTSGNVVNNYVYDEWGTITSQTEGITNSFKYAGESYDSETGLYYQRARYYDPSMGRFINEDTYEGQIDNPLSQNVYTYVHNNPLIYSDPSGNYCVSADGNNTHAGSCSSTSQKYEMSDAIIQDMPYIKNGVLRGYYRADGSIIWLSNDETTKQSFWQFMTKSQYQEYVEAVPLGNMIVTGAVSTVVSLGQTFSRLTNSNSNRGGCNCFVEGTKVLTDEGEKPIEEIDVGDKVLAKSEYDANGELAYKEVTALYRNQRDDIIKLHVGKQVIETTDNHPFWVEGKGWVFADELQVGDKLQKADGNNLTIDKLEFVKLDKPVTVYNFTVADFHTYYVTDLGVWVHNTFCANVTKDMLKSNPSMFSGKSVDEIANMMRESGYNITVQASTKSSSGAIIIKVHNTGNGKNITQVQVSPGGGTHGANPYVKISTSDQGIIKIVQGSSSNYVNNHQGIENATIIFTGD</sequence>
<dbReference type="Gene3D" id="2.170.16.10">
    <property type="entry name" value="Hedgehog/Intein (Hint) domain"/>
    <property type="match status" value="1"/>
</dbReference>
<protein>
    <submittedName>
        <fullName evidence="3">Intein N-terminal splicing region/RHS repeat-associated core domain-containing protein</fullName>
    </submittedName>
</protein>
<dbReference type="InterPro" id="IPR022385">
    <property type="entry name" value="Rhs_assc_core"/>
</dbReference>
<dbReference type="SUPFAM" id="SSF51294">
    <property type="entry name" value="Hedgehog/intein (Hint) domain"/>
    <property type="match status" value="1"/>
</dbReference>
<dbReference type="PANTHER" id="PTHR32305:SF15">
    <property type="entry name" value="PROTEIN RHSA-RELATED"/>
    <property type="match status" value="1"/>
</dbReference>
<dbReference type="NCBIfam" id="TIGR03696">
    <property type="entry name" value="Rhs_assc_core"/>
    <property type="match status" value="1"/>
</dbReference>
<dbReference type="PANTHER" id="PTHR32305">
    <property type="match status" value="1"/>
</dbReference>
<dbReference type="InterPro" id="IPR036844">
    <property type="entry name" value="Hint_dom_sf"/>
</dbReference>
<dbReference type="InterPro" id="IPR031325">
    <property type="entry name" value="RHS_repeat"/>
</dbReference>
<accession>A0A1G9GJL1</accession>
<dbReference type="InterPro" id="IPR056823">
    <property type="entry name" value="TEN-like_YD-shell"/>
</dbReference>